<keyword evidence="2" id="KW-1185">Reference proteome</keyword>
<evidence type="ECO:0000313" key="2">
    <source>
        <dbReference type="Proteomes" id="UP000054928"/>
    </source>
</evidence>
<accession>A0A0N7L5W3</accession>
<protein>
    <submittedName>
        <fullName evidence="1">Uncharacterized protein</fullName>
    </submittedName>
</protein>
<proteinExistence type="predicted"/>
<evidence type="ECO:0000313" key="1">
    <source>
        <dbReference type="EMBL" id="CEG42595.1"/>
    </source>
</evidence>
<dbReference type="GeneID" id="36407912"/>
<name>A0A0N7L5W3_PLAHL</name>
<sequence length="51" mass="5765">MSAVIVNVRAFSGHLSIKTGKAMQTPHQEVFHDVVDKTRVYRLHLASYVPE</sequence>
<dbReference type="AlphaFoldDB" id="A0A0N7L5W3"/>
<dbReference type="Proteomes" id="UP000054928">
    <property type="component" value="Unassembled WGS sequence"/>
</dbReference>
<dbReference type="RefSeq" id="XP_024578964.1">
    <property type="nucleotide sequence ID" value="XM_024728493.1"/>
</dbReference>
<dbReference type="EMBL" id="CCYD01000645">
    <property type="protein sequence ID" value="CEG42595.1"/>
    <property type="molecule type" value="Genomic_DNA"/>
</dbReference>
<organism evidence="1 2">
    <name type="scientific">Plasmopara halstedii</name>
    <name type="common">Downy mildew of sunflower</name>
    <dbReference type="NCBI Taxonomy" id="4781"/>
    <lineage>
        <taxon>Eukaryota</taxon>
        <taxon>Sar</taxon>
        <taxon>Stramenopiles</taxon>
        <taxon>Oomycota</taxon>
        <taxon>Peronosporomycetes</taxon>
        <taxon>Peronosporales</taxon>
        <taxon>Peronosporaceae</taxon>
        <taxon>Plasmopara</taxon>
    </lineage>
</organism>
<reference evidence="2" key="1">
    <citation type="submission" date="2014-09" db="EMBL/GenBank/DDBJ databases">
        <authorList>
            <person name="Sharma Rahul"/>
            <person name="Thines Marco"/>
        </authorList>
    </citation>
    <scope>NUCLEOTIDE SEQUENCE [LARGE SCALE GENOMIC DNA]</scope>
</reference>